<dbReference type="Proteomes" id="UP000887013">
    <property type="component" value="Unassembled WGS sequence"/>
</dbReference>
<dbReference type="GO" id="GO:0006082">
    <property type="term" value="P:organic acid metabolic process"/>
    <property type="evidence" value="ECO:0007669"/>
    <property type="project" value="TreeGrafter"/>
</dbReference>
<evidence type="ECO:0000256" key="3">
    <source>
        <dbReference type="ARBA" id="ARBA00004174"/>
    </source>
</evidence>
<evidence type="ECO:0000256" key="16">
    <source>
        <dbReference type="SAM" id="Phobius"/>
    </source>
</evidence>
<comment type="cofactor">
    <cofactor evidence="1 14">
        <name>heme</name>
        <dbReference type="ChEBI" id="CHEBI:30413"/>
    </cofactor>
</comment>
<dbReference type="Gene3D" id="1.10.630.10">
    <property type="entry name" value="Cytochrome P450"/>
    <property type="match status" value="1"/>
</dbReference>
<dbReference type="InterPro" id="IPR017972">
    <property type="entry name" value="Cyt_P450_CS"/>
</dbReference>
<evidence type="ECO:0000256" key="8">
    <source>
        <dbReference type="ARBA" id="ARBA00022824"/>
    </source>
</evidence>
<evidence type="ECO:0000256" key="1">
    <source>
        <dbReference type="ARBA" id="ARBA00001971"/>
    </source>
</evidence>
<comment type="similarity">
    <text evidence="5 15">Belongs to the cytochrome P450 family.</text>
</comment>
<dbReference type="GO" id="GO:0005506">
    <property type="term" value="F:iron ion binding"/>
    <property type="evidence" value="ECO:0007669"/>
    <property type="project" value="InterPro"/>
</dbReference>
<keyword evidence="18" id="KW-1185">Reference proteome</keyword>
<feature type="binding site" description="axial binding residue" evidence="14">
    <location>
        <position position="441"/>
    </location>
    <ligand>
        <name>heme</name>
        <dbReference type="ChEBI" id="CHEBI:30413"/>
    </ligand>
    <ligandPart>
        <name>Fe</name>
        <dbReference type="ChEBI" id="CHEBI:18248"/>
    </ligandPart>
</feature>
<evidence type="ECO:0000256" key="4">
    <source>
        <dbReference type="ARBA" id="ARBA00004406"/>
    </source>
</evidence>
<evidence type="ECO:0000256" key="6">
    <source>
        <dbReference type="ARBA" id="ARBA00022617"/>
    </source>
</evidence>
<dbReference type="PANTHER" id="PTHR24300">
    <property type="entry name" value="CYTOCHROME P450 508A4-RELATED"/>
    <property type="match status" value="1"/>
</dbReference>
<accession>A0A8X6NGI1</accession>
<sequence>MMYLDLTVTNILLTLTLTLVFLYAYKWIRNRNYPPGPIGLPIIGYYPFLGKKPNLTLRDLSNKYGDIFSLYIGPQLMIIISDHELAKEILNHPMAMARPPHSLDFLVGKGGFIGMNGEEWQEQRRFVLHTMRNLGMGKGLWETIIQEDAAEFVKELKKAAGEPVSFSEPLANSQITNSVSLLFGRHLDHETEKEDIEIIKEFRRQMAGQGSSVDVNMNIPGLMSLLMFFNVFGIRDFITQLRKFENIFKKEVEKRIEKKDEITRDDFIGCFLQEIEKRAKDTQPHTFTIDTLRGNLLILFLTGQDSNVASVTWLLLLMAKYPDVQEKVCDEIDRVIGRDGTVYYGDKLKLPYSMATVQEMLRYIAIAPLFPPRYVLESLSFGGYTIPRGSHVICNNWAISHDQRYFEDPITFKPERFLSEDKSKVEKLKGYGPFSFGKRNCPGEGVAMMTIYLFFVSIMQKFKIQGPHGLPPNMDYTFGSGLYPIEQKLCFIER</sequence>
<evidence type="ECO:0000256" key="7">
    <source>
        <dbReference type="ARBA" id="ARBA00022723"/>
    </source>
</evidence>
<gene>
    <name evidence="17" type="primary">Cyp2j5</name>
    <name evidence="17" type="ORF">NPIL_10251</name>
</gene>
<dbReference type="PRINTS" id="PR00385">
    <property type="entry name" value="P450"/>
</dbReference>
<keyword evidence="6 14" id="KW-0349">Heme</keyword>
<comment type="function">
    <text evidence="2">May be involved in the metabolism of insect hormones and in the breakdown of synthetic insecticides.</text>
</comment>
<keyword evidence="7 14" id="KW-0479">Metal-binding</keyword>
<keyword evidence="16" id="KW-0812">Transmembrane</keyword>
<name>A0A8X6NGI1_NEPPI</name>
<comment type="caution">
    <text evidence="17">The sequence shown here is derived from an EMBL/GenBank/DDBJ whole genome shotgun (WGS) entry which is preliminary data.</text>
</comment>
<keyword evidence="10 15" id="KW-0560">Oxidoreductase</keyword>
<dbReference type="InterPro" id="IPR002401">
    <property type="entry name" value="Cyt_P450_E_grp-I"/>
</dbReference>
<proteinExistence type="inferred from homology"/>
<evidence type="ECO:0000256" key="9">
    <source>
        <dbReference type="ARBA" id="ARBA00022848"/>
    </source>
</evidence>
<comment type="subcellular location">
    <subcellularLocation>
        <location evidence="4">Endoplasmic reticulum membrane</location>
        <topology evidence="4">Peripheral membrane protein</topology>
    </subcellularLocation>
    <subcellularLocation>
        <location evidence="3">Microsome membrane</location>
        <topology evidence="3">Peripheral membrane protein</topology>
    </subcellularLocation>
</comment>
<dbReference type="GO" id="GO:0020037">
    <property type="term" value="F:heme binding"/>
    <property type="evidence" value="ECO:0007669"/>
    <property type="project" value="InterPro"/>
</dbReference>
<evidence type="ECO:0000256" key="2">
    <source>
        <dbReference type="ARBA" id="ARBA00003690"/>
    </source>
</evidence>
<dbReference type="CDD" id="cd20617">
    <property type="entry name" value="CYP1_2-like"/>
    <property type="match status" value="1"/>
</dbReference>
<dbReference type="EMBL" id="BMAW01009291">
    <property type="protein sequence ID" value="GFT13111.1"/>
    <property type="molecule type" value="Genomic_DNA"/>
</dbReference>
<keyword evidence="13 16" id="KW-0472">Membrane</keyword>
<evidence type="ECO:0000256" key="12">
    <source>
        <dbReference type="ARBA" id="ARBA00023033"/>
    </source>
</evidence>
<dbReference type="SUPFAM" id="SSF48264">
    <property type="entry name" value="Cytochrome P450"/>
    <property type="match status" value="1"/>
</dbReference>
<evidence type="ECO:0000313" key="17">
    <source>
        <dbReference type="EMBL" id="GFT13111.1"/>
    </source>
</evidence>
<dbReference type="InterPro" id="IPR036396">
    <property type="entry name" value="Cyt_P450_sf"/>
</dbReference>
<dbReference type="FunFam" id="1.10.630.10:FF:000238">
    <property type="entry name" value="Cytochrome P450 2A6"/>
    <property type="match status" value="1"/>
</dbReference>
<dbReference type="Pfam" id="PF00067">
    <property type="entry name" value="p450"/>
    <property type="match status" value="1"/>
</dbReference>
<evidence type="ECO:0000256" key="5">
    <source>
        <dbReference type="ARBA" id="ARBA00010617"/>
    </source>
</evidence>
<dbReference type="OrthoDB" id="6412794at2759"/>
<dbReference type="PROSITE" id="PS00086">
    <property type="entry name" value="CYTOCHROME_P450"/>
    <property type="match status" value="1"/>
</dbReference>
<dbReference type="InterPro" id="IPR001128">
    <property type="entry name" value="Cyt_P450"/>
</dbReference>
<evidence type="ECO:0000256" key="15">
    <source>
        <dbReference type="RuleBase" id="RU000461"/>
    </source>
</evidence>
<evidence type="ECO:0000256" key="10">
    <source>
        <dbReference type="ARBA" id="ARBA00023002"/>
    </source>
</evidence>
<dbReference type="GO" id="GO:0006805">
    <property type="term" value="P:xenobiotic metabolic process"/>
    <property type="evidence" value="ECO:0007669"/>
    <property type="project" value="TreeGrafter"/>
</dbReference>
<dbReference type="AlphaFoldDB" id="A0A8X6NGI1"/>
<dbReference type="GO" id="GO:0016712">
    <property type="term" value="F:oxidoreductase activity, acting on paired donors, with incorporation or reduction of molecular oxygen, reduced flavin or flavoprotein as one donor, and incorporation of one atom of oxygen"/>
    <property type="evidence" value="ECO:0007669"/>
    <property type="project" value="TreeGrafter"/>
</dbReference>
<reference evidence="17" key="1">
    <citation type="submission" date="2020-08" db="EMBL/GenBank/DDBJ databases">
        <title>Multicomponent nature underlies the extraordinary mechanical properties of spider dragline silk.</title>
        <authorList>
            <person name="Kono N."/>
            <person name="Nakamura H."/>
            <person name="Mori M."/>
            <person name="Yoshida Y."/>
            <person name="Ohtoshi R."/>
            <person name="Malay A.D."/>
            <person name="Moran D.A.P."/>
            <person name="Tomita M."/>
            <person name="Numata K."/>
            <person name="Arakawa K."/>
        </authorList>
    </citation>
    <scope>NUCLEOTIDE SEQUENCE</scope>
</reference>
<dbReference type="GO" id="GO:0008395">
    <property type="term" value="F:steroid hydroxylase activity"/>
    <property type="evidence" value="ECO:0007669"/>
    <property type="project" value="TreeGrafter"/>
</dbReference>
<evidence type="ECO:0000313" key="18">
    <source>
        <dbReference type="Proteomes" id="UP000887013"/>
    </source>
</evidence>
<feature type="transmembrane region" description="Helical" evidence="16">
    <location>
        <begin position="6"/>
        <end position="25"/>
    </location>
</feature>
<keyword evidence="8" id="KW-0256">Endoplasmic reticulum</keyword>
<evidence type="ECO:0000256" key="14">
    <source>
        <dbReference type="PIRSR" id="PIRSR602401-1"/>
    </source>
</evidence>
<dbReference type="PANTHER" id="PTHR24300:SF403">
    <property type="entry name" value="CYTOCHROME P450 306A1"/>
    <property type="match status" value="1"/>
</dbReference>
<keyword evidence="16" id="KW-1133">Transmembrane helix</keyword>
<keyword evidence="11 14" id="KW-0408">Iron</keyword>
<keyword evidence="12 15" id="KW-0503">Monooxygenase</keyword>
<dbReference type="PRINTS" id="PR00463">
    <property type="entry name" value="EP450I"/>
</dbReference>
<dbReference type="GO" id="GO:0005789">
    <property type="term" value="C:endoplasmic reticulum membrane"/>
    <property type="evidence" value="ECO:0007669"/>
    <property type="project" value="UniProtKB-SubCell"/>
</dbReference>
<dbReference type="InterPro" id="IPR050182">
    <property type="entry name" value="Cytochrome_P450_fam2"/>
</dbReference>
<keyword evidence="9" id="KW-0492">Microsome</keyword>
<organism evidence="17 18">
    <name type="scientific">Nephila pilipes</name>
    <name type="common">Giant wood spider</name>
    <name type="synonym">Nephila maculata</name>
    <dbReference type="NCBI Taxonomy" id="299642"/>
    <lineage>
        <taxon>Eukaryota</taxon>
        <taxon>Metazoa</taxon>
        <taxon>Ecdysozoa</taxon>
        <taxon>Arthropoda</taxon>
        <taxon>Chelicerata</taxon>
        <taxon>Arachnida</taxon>
        <taxon>Araneae</taxon>
        <taxon>Araneomorphae</taxon>
        <taxon>Entelegynae</taxon>
        <taxon>Araneoidea</taxon>
        <taxon>Nephilidae</taxon>
        <taxon>Nephila</taxon>
    </lineage>
</organism>
<evidence type="ECO:0000256" key="11">
    <source>
        <dbReference type="ARBA" id="ARBA00023004"/>
    </source>
</evidence>
<protein>
    <submittedName>
        <fullName evidence="17">Cytochrome P450 2J5</fullName>
    </submittedName>
</protein>
<evidence type="ECO:0000256" key="13">
    <source>
        <dbReference type="ARBA" id="ARBA00023136"/>
    </source>
</evidence>